<dbReference type="InterPro" id="IPR047113">
    <property type="entry name" value="PA2G4/ARX1"/>
</dbReference>
<dbReference type="InterPro" id="IPR036388">
    <property type="entry name" value="WH-like_DNA-bd_sf"/>
</dbReference>
<sequence length="386" mass="41441">MSQLARQMRMVDTRADPEDTWNNLGDSVVMQKYQAAAAFANEALRLVLTNCTIGASIADLCKLGDDFILEQSSKVFGKGSVERGLAFPTCISVNNIVSNFSPLKEDGHVLESGDVVKVELGAQIDGYVSTLAHTIVLSPNPSEPVTGRKADVICAAYQAAEAAIRLVKAGNESSQIFQTVNQIASSFGVRPVEGTASHLMKRFLLEAEQAIPNSTDPLTNDFTFGENEVISINIVFSTGSGNPYESTEHNTTVFQRDVSAAQGFKLKASRETFNTAVKTFGVFPFSSRALFDLNPSHKMGINEVIKSGVLCPRPVIVEADGEFVAQFKATVMVLPGGSMRLSAPLNPPYVHSVGHVNDNVVSLLKQDVRVAKAKNPLIASSGMDLS</sequence>
<keyword evidence="3" id="KW-0378">Hydrolase</keyword>
<dbReference type="SUPFAM" id="SSF46785">
    <property type="entry name" value="Winged helix' DNA-binding domain"/>
    <property type="match status" value="1"/>
</dbReference>
<dbReference type="AlphaFoldDB" id="A0A1Y2CYQ5"/>
<gene>
    <name evidence="3" type="ORF">BCR33DRAFT_712303</name>
</gene>
<dbReference type="EMBL" id="MCGO01000004">
    <property type="protein sequence ID" value="ORY52097.1"/>
    <property type="molecule type" value="Genomic_DNA"/>
</dbReference>
<accession>A0A1Y2CYQ5</accession>
<evidence type="ECO:0000259" key="2">
    <source>
        <dbReference type="Pfam" id="PF00557"/>
    </source>
</evidence>
<keyword evidence="3" id="KW-0031">Aminopeptidase</keyword>
<dbReference type="PANTHER" id="PTHR10804">
    <property type="entry name" value="PROTEASE FAMILY M24 METHIONYL AMINOPEPTIDASE, AMINOPEPTIDASE P"/>
    <property type="match status" value="1"/>
</dbReference>
<proteinExistence type="inferred from homology"/>
<dbReference type="OrthoDB" id="5876363at2759"/>
<name>A0A1Y2CYQ5_9FUNG</name>
<comment type="similarity">
    <text evidence="1">Belongs to the peptidase M24 family.</text>
</comment>
<protein>
    <submittedName>
        <fullName evidence="3">Creatinase/aminopeptidase</fullName>
    </submittedName>
</protein>
<organism evidence="3 4">
    <name type="scientific">Rhizoclosmatium globosum</name>
    <dbReference type="NCBI Taxonomy" id="329046"/>
    <lineage>
        <taxon>Eukaryota</taxon>
        <taxon>Fungi</taxon>
        <taxon>Fungi incertae sedis</taxon>
        <taxon>Chytridiomycota</taxon>
        <taxon>Chytridiomycota incertae sedis</taxon>
        <taxon>Chytridiomycetes</taxon>
        <taxon>Chytridiales</taxon>
        <taxon>Chytriomycetaceae</taxon>
        <taxon>Rhizoclosmatium</taxon>
    </lineage>
</organism>
<dbReference type="InterPro" id="IPR036390">
    <property type="entry name" value="WH_DNA-bd_sf"/>
</dbReference>
<dbReference type="CDD" id="cd01089">
    <property type="entry name" value="PA2G4-like"/>
    <property type="match status" value="1"/>
</dbReference>
<dbReference type="STRING" id="329046.A0A1Y2CYQ5"/>
<comment type="caution">
    <text evidence="3">The sequence shown here is derived from an EMBL/GenBank/DDBJ whole genome shotgun (WGS) entry which is preliminary data.</text>
</comment>
<dbReference type="Gene3D" id="3.90.230.10">
    <property type="entry name" value="Creatinase/methionine aminopeptidase superfamily"/>
    <property type="match status" value="1"/>
</dbReference>
<dbReference type="Pfam" id="PF00557">
    <property type="entry name" value="Peptidase_M24"/>
    <property type="match status" value="1"/>
</dbReference>
<feature type="domain" description="Peptidase M24" evidence="2">
    <location>
        <begin position="32"/>
        <end position="234"/>
    </location>
</feature>
<keyword evidence="4" id="KW-1185">Reference proteome</keyword>
<dbReference type="InterPro" id="IPR000994">
    <property type="entry name" value="Pept_M24"/>
</dbReference>
<evidence type="ECO:0000313" key="3">
    <source>
        <dbReference type="EMBL" id="ORY52097.1"/>
    </source>
</evidence>
<dbReference type="InterPro" id="IPR036005">
    <property type="entry name" value="Creatinase/aminopeptidase-like"/>
</dbReference>
<dbReference type="Proteomes" id="UP000193642">
    <property type="component" value="Unassembled WGS sequence"/>
</dbReference>
<reference evidence="3 4" key="1">
    <citation type="submission" date="2016-07" db="EMBL/GenBank/DDBJ databases">
        <title>Pervasive Adenine N6-methylation of Active Genes in Fungi.</title>
        <authorList>
            <consortium name="DOE Joint Genome Institute"/>
            <person name="Mondo S.J."/>
            <person name="Dannebaum R.O."/>
            <person name="Kuo R.C."/>
            <person name="Labutti K."/>
            <person name="Haridas S."/>
            <person name="Kuo A."/>
            <person name="Salamov A."/>
            <person name="Ahrendt S.R."/>
            <person name="Lipzen A."/>
            <person name="Sullivan W."/>
            <person name="Andreopoulos W.B."/>
            <person name="Clum A."/>
            <person name="Lindquist E."/>
            <person name="Daum C."/>
            <person name="Ramamoorthy G.K."/>
            <person name="Gryganskyi A."/>
            <person name="Culley D."/>
            <person name="Magnuson J.K."/>
            <person name="James T.Y."/>
            <person name="O'Malley M.A."/>
            <person name="Stajich J.E."/>
            <person name="Spatafora J.W."/>
            <person name="Visel A."/>
            <person name="Grigoriev I.V."/>
        </authorList>
    </citation>
    <scope>NUCLEOTIDE SEQUENCE [LARGE SCALE GENOMIC DNA]</scope>
    <source>
        <strain evidence="3 4">JEL800</strain>
    </source>
</reference>
<evidence type="ECO:0000256" key="1">
    <source>
        <dbReference type="ARBA" id="ARBA00007319"/>
    </source>
</evidence>
<evidence type="ECO:0000313" key="4">
    <source>
        <dbReference type="Proteomes" id="UP000193642"/>
    </source>
</evidence>
<dbReference type="PANTHER" id="PTHR10804:SF11">
    <property type="entry name" value="PROLIFERATION-ASSOCIATED PROTEIN 2G4"/>
    <property type="match status" value="1"/>
</dbReference>
<dbReference type="Gene3D" id="1.10.10.10">
    <property type="entry name" value="Winged helix-like DNA-binding domain superfamily/Winged helix DNA-binding domain"/>
    <property type="match status" value="1"/>
</dbReference>
<dbReference type="GO" id="GO:0004177">
    <property type="term" value="F:aminopeptidase activity"/>
    <property type="evidence" value="ECO:0007669"/>
    <property type="project" value="UniProtKB-KW"/>
</dbReference>
<keyword evidence="3" id="KW-0645">Protease</keyword>
<dbReference type="SUPFAM" id="SSF55920">
    <property type="entry name" value="Creatinase/aminopeptidase"/>
    <property type="match status" value="1"/>
</dbReference>